<evidence type="ECO:0000313" key="2">
    <source>
        <dbReference type="EMBL" id="KZT21246.1"/>
    </source>
</evidence>
<organism evidence="2 3">
    <name type="scientific">Neolentinus lepideus HHB14362 ss-1</name>
    <dbReference type="NCBI Taxonomy" id="1314782"/>
    <lineage>
        <taxon>Eukaryota</taxon>
        <taxon>Fungi</taxon>
        <taxon>Dikarya</taxon>
        <taxon>Basidiomycota</taxon>
        <taxon>Agaricomycotina</taxon>
        <taxon>Agaricomycetes</taxon>
        <taxon>Gloeophyllales</taxon>
        <taxon>Gloeophyllaceae</taxon>
        <taxon>Neolentinus</taxon>
    </lineage>
</organism>
<dbReference type="EMBL" id="KV425609">
    <property type="protein sequence ID" value="KZT21246.1"/>
    <property type="molecule type" value="Genomic_DNA"/>
</dbReference>
<name>A0A165PMD7_9AGAM</name>
<dbReference type="Proteomes" id="UP000076761">
    <property type="component" value="Unassembled WGS sequence"/>
</dbReference>
<gene>
    <name evidence="2" type="ORF">NEOLEDRAFT_1181874</name>
</gene>
<evidence type="ECO:0000256" key="1">
    <source>
        <dbReference type="SAM" id="Coils"/>
    </source>
</evidence>
<sequence>MAQARLYAMTEADTWDSPDEFLTGEFDGEPEYLMGSISDETNDCIYFSASSQAGSDSYSDAPALMSIDSDSDGPAMTVGGEDHHIPDDPHSSSYTHDQLASLYARVALMQVERDKHLAQISQLETENKQLHEELETVLHADLISLCEELHQWYNDEMPCLYAAKELTNAVVKKAIRAGDIIPVRN</sequence>
<dbReference type="InParanoid" id="A0A165PMD7"/>
<accession>A0A165PMD7</accession>
<protein>
    <submittedName>
        <fullName evidence="2">Uncharacterized protein</fullName>
    </submittedName>
</protein>
<feature type="coiled-coil region" evidence="1">
    <location>
        <begin position="106"/>
        <end position="140"/>
    </location>
</feature>
<reference evidence="2 3" key="1">
    <citation type="journal article" date="2016" name="Mol. Biol. Evol.">
        <title>Comparative Genomics of Early-Diverging Mushroom-Forming Fungi Provides Insights into the Origins of Lignocellulose Decay Capabilities.</title>
        <authorList>
            <person name="Nagy L.G."/>
            <person name="Riley R."/>
            <person name="Tritt A."/>
            <person name="Adam C."/>
            <person name="Daum C."/>
            <person name="Floudas D."/>
            <person name="Sun H."/>
            <person name="Yadav J.S."/>
            <person name="Pangilinan J."/>
            <person name="Larsson K.H."/>
            <person name="Matsuura K."/>
            <person name="Barry K."/>
            <person name="Labutti K."/>
            <person name="Kuo R."/>
            <person name="Ohm R.A."/>
            <person name="Bhattacharya S.S."/>
            <person name="Shirouzu T."/>
            <person name="Yoshinaga Y."/>
            <person name="Martin F.M."/>
            <person name="Grigoriev I.V."/>
            <person name="Hibbett D.S."/>
        </authorList>
    </citation>
    <scope>NUCLEOTIDE SEQUENCE [LARGE SCALE GENOMIC DNA]</scope>
    <source>
        <strain evidence="2 3">HHB14362 ss-1</strain>
    </source>
</reference>
<keyword evidence="1" id="KW-0175">Coiled coil</keyword>
<keyword evidence="3" id="KW-1185">Reference proteome</keyword>
<proteinExistence type="predicted"/>
<evidence type="ECO:0000313" key="3">
    <source>
        <dbReference type="Proteomes" id="UP000076761"/>
    </source>
</evidence>
<dbReference type="AlphaFoldDB" id="A0A165PMD7"/>